<keyword evidence="5 9" id="KW-0798">TonB box</keyword>
<dbReference type="RefSeq" id="WP_128194009.1">
    <property type="nucleotide sequence ID" value="NZ_SACJ01000003.1"/>
</dbReference>
<keyword evidence="2 8" id="KW-0813">Transport</keyword>
<dbReference type="Gene3D" id="2.60.40.1120">
    <property type="entry name" value="Carboxypeptidase-like, regulatory domain"/>
    <property type="match status" value="1"/>
</dbReference>
<evidence type="ECO:0000313" key="13">
    <source>
        <dbReference type="EMBL" id="RVT77369.1"/>
    </source>
</evidence>
<dbReference type="InterPro" id="IPR036942">
    <property type="entry name" value="Beta-barrel_TonB_sf"/>
</dbReference>
<evidence type="ECO:0000256" key="5">
    <source>
        <dbReference type="ARBA" id="ARBA00023077"/>
    </source>
</evidence>
<dbReference type="InterPro" id="IPR023996">
    <property type="entry name" value="TonB-dep_OMP_SusC/RagA"/>
</dbReference>
<organism evidence="13 14">
    <name type="scientific">Flavobacterium sufflavum</name>
    <dbReference type="NCBI Taxonomy" id="1921138"/>
    <lineage>
        <taxon>Bacteria</taxon>
        <taxon>Pseudomonadati</taxon>
        <taxon>Bacteroidota</taxon>
        <taxon>Flavobacteriia</taxon>
        <taxon>Flavobacteriales</taxon>
        <taxon>Flavobacteriaceae</taxon>
        <taxon>Flavobacterium</taxon>
    </lineage>
</organism>
<dbReference type="GO" id="GO:0009279">
    <property type="term" value="C:cell outer membrane"/>
    <property type="evidence" value="ECO:0007669"/>
    <property type="project" value="UniProtKB-SubCell"/>
</dbReference>
<dbReference type="PROSITE" id="PS52016">
    <property type="entry name" value="TONB_DEPENDENT_REC_3"/>
    <property type="match status" value="1"/>
</dbReference>
<dbReference type="InterPro" id="IPR000531">
    <property type="entry name" value="Beta-barrel_TonB"/>
</dbReference>
<feature type="domain" description="TonB-dependent receptor-like beta-barrel" evidence="11">
    <location>
        <begin position="425"/>
        <end position="887"/>
    </location>
</feature>
<keyword evidence="6 8" id="KW-0472">Membrane</keyword>
<evidence type="ECO:0000256" key="10">
    <source>
        <dbReference type="SAM" id="SignalP"/>
    </source>
</evidence>
<feature type="domain" description="TonB-dependent receptor plug" evidence="12">
    <location>
        <begin position="119"/>
        <end position="226"/>
    </location>
</feature>
<dbReference type="AlphaFoldDB" id="A0A3S2UKE6"/>
<keyword evidence="10" id="KW-0732">Signal</keyword>
<evidence type="ECO:0000256" key="1">
    <source>
        <dbReference type="ARBA" id="ARBA00004571"/>
    </source>
</evidence>
<evidence type="ECO:0000256" key="8">
    <source>
        <dbReference type="PROSITE-ProRule" id="PRU01360"/>
    </source>
</evidence>
<dbReference type="NCBIfam" id="TIGR04057">
    <property type="entry name" value="SusC_RagA_signa"/>
    <property type="match status" value="1"/>
</dbReference>
<protein>
    <submittedName>
        <fullName evidence="13">TonB-dependent receptor</fullName>
    </submittedName>
</protein>
<dbReference type="Proteomes" id="UP000285211">
    <property type="component" value="Unassembled WGS sequence"/>
</dbReference>
<comment type="caution">
    <text evidence="13">The sequence shown here is derived from an EMBL/GenBank/DDBJ whole genome shotgun (WGS) entry which is preliminary data.</text>
</comment>
<accession>A0A3S2UKE6</accession>
<keyword evidence="3 8" id="KW-1134">Transmembrane beta strand</keyword>
<dbReference type="EMBL" id="SACJ01000003">
    <property type="protein sequence ID" value="RVT77369.1"/>
    <property type="molecule type" value="Genomic_DNA"/>
</dbReference>
<evidence type="ECO:0000256" key="4">
    <source>
        <dbReference type="ARBA" id="ARBA00022692"/>
    </source>
</evidence>
<dbReference type="Pfam" id="PF07715">
    <property type="entry name" value="Plug"/>
    <property type="match status" value="1"/>
</dbReference>
<dbReference type="Pfam" id="PF13715">
    <property type="entry name" value="CarbopepD_reg_2"/>
    <property type="match status" value="1"/>
</dbReference>
<dbReference type="NCBIfam" id="TIGR04056">
    <property type="entry name" value="OMP_RagA_SusC"/>
    <property type="match status" value="1"/>
</dbReference>
<name>A0A3S2UKE6_9FLAO</name>
<dbReference type="OrthoDB" id="9768177at2"/>
<keyword evidence="13" id="KW-0675">Receptor</keyword>
<evidence type="ECO:0000259" key="12">
    <source>
        <dbReference type="Pfam" id="PF07715"/>
    </source>
</evidence>
<dbReference type="Gene3D" id="2.170.130.10">
    <property type="entry name" value="TonB-dependent receptor, plug domain"/>
    <property type="match status" value="1"/>
</dbReference>
<evidence type="ECO:0000256" key="2">
    <source>
        <dbReference type="ARBA" id="ARBA00022448"/>
    </source>
</evidence>
<evidence type="ECO:0000256" key="7">
    <source>
        <dbReference type="ARBA" id="ARBA00023237"/>
    </source>
</evidence>
<evidence type="ECO:0000313" key="14">
    <source>
        <dbReference type="Proteomes" id="UP000285211"/>
    </source>
</evidence>
<dbReference type="InterPro" id="IPR012910">
    <property type="entry name" value="Plug_dom"/>
</dbReference>
<reference evidence="13 14" key="1">
    <citation type="submission" date="2019-01" db="EMBL/GenBank/DDBJ databases">
        <authorList>
            <person name="Chen W.-M."/>
        </authorList>
    </citation>
    <scope>NUCLEOTIDE SEQUENCE [LARGE SCALE GENOMIC DNA]</scope>
    <source>
        <strain evidence="13 14">BBQ-12</strain>
    </source>
</reference>
<comment type="similarity">
    <text evidence="8 9">Belongs to the TonB-dependent receptor family.</text>
</comment>
<comment type="subcellular location">
    <subcellularLocation>
        <location evidence="1 8">Cell outer membrane</location>
        <topology evidence="1 8">Multi-pass membrane protein</topology>
    </subcellularLocation>
</comment>
<feature type="chain" id="PRO_5018587379" evidence="10">
    <location>
        <begin position="27"/>
        <end position="1032"/>
    </location>
</feature>
<gene>
    <name evidence="13" type="ORF">EOD40_06045</name>
</gene>
<evidence type="ECO:0000256" key="6">
    <source>
        <dbReference type="ARBA" id="ARBA00023136"/>
    </source>
</evidence>
<keyword evidence="7 8" id="KW-0998">Cell outer membrane</keyword>
<evidence type="ECO:0000256" key="9">
    <source>
        <dbReference type="RuleBase" id="RU003357"/>
    </source>
</evidence>
<evidence type="ECO:0000256" key="3">
    <source>
        <dbReference type="ARBA" id="ARBA00022452"/>
    </source>
</evidence>
<feature type="signal peptide" evidence="10">
    <location>
        <begin position="1"/>
        <end position="26"/>
    </location>
</feature>
<dbReference type="InterPro" id="IPR037066">
    <property type="entry name" value="Plug_dom_sf"/>
</dbReference>
<keyword evidence="4 8" id="KW-0812">Transmembrane</keyword>
<dbReference type="InterPro" id="IPR023997">
    <property type="entry name" value="TonB-dep_OMP_SusC/RagA_CS"/>
</dbReference>
<dbReference type="Gene3D" id="2.40.170.20">
    <property type="entry name" value="TonB-dependent receptor, beta-barrel domain"/>
    <property type="match status" value="1"/>
</dbReference>
<evidence type="ECO:0000259" key="11">
    <source>
        <dbReference type="Pfam" id="PF00593"/>
    </source>
</evidence>
<keyword evidence="14" id="KW-1185">Reference proteome</keyword>
<sequence length="1032" mass="114506">MKINCFKNKKNIVTMCLFFFGLVALGQQTQINGTVLSEADGQPLPGASILVKESSIGTTTDFDGKFQIKAKEGETLIVSYIGYSDFKVIVSSKKTYNIVLKASSNNLDEVVVTGYSKEKKKDITGAVSIVSVADLDRVATPNVISKLQSRVPGLSFTSSGVPGGNDTQISIRGLTSVFGGTGPLWVIDGVQTNSPAGLNPNDIESIQVLKDAASAGIYGTEAAKGVIIVTTKQAKAGTQKITLDSRISLNTIRDKFNVLNSQEWLDVRYRAQGNLPVAAGNFAYTPGNSLPEFLDDQQNLRLSNTDWIDVISRNSISTTTDFGYSFANQKWKIFTGLGYAKDQGVLEYTYYERANLRLNSSIKFFKDKLNIGENLTVTNFQEVKGNSMEDALLQNPLIPVYAEDGTWGGPTGSGLQDKWNPLAILYVNRNNVEKTWRTFGNIYADLNIVDGLTFNSKLNFDINRFKFDEHSESFNQNGSILGNRIILGGEEFSRYRRNRNNSDTFIITNLITYTHQFGNHNLNVFGGHEVYKKDQQNKFDRVQVPFGTNVDFENIDQYDKIADSSILDAYGIGADSRRESMFAKVNYDYSSKYYFSASVRRDGSSRFGKNNRYAIFPTASAGWTLSNEKFLENSNVIDNLKLRASWGGNGNADILEYAQYSIFNMALENSNYDLNGSGSGTISTGVSANQVGNPELKWEQSYQTNIGLDLDLFKKRVNFVVDLYEKKTSDLLLQIVQPSVLGEAGKTLFFNAGDMTNRGIDVVLGYNSKSQNDFNYGVNLTFSKYKNKVTRLNNSDNFILNGISYTGAGHPIGSYFGYVADGLFRTPEEVAVHAEQTGKALGNIRYRDLNGDGVVNQDDRTIIGNPHPDFTYGINLSASYKRWDLNVFFDGKQGGDMYNAQREMLDFPYFGFNHGKNTLDAWTPENANSLIPALSTSDTNDQKRASTYFVEDGSFFRMKSVNLSYSFNRDLIKRIGLSSAKLYVQAENLFSITSFTGFDYEVPGLSRTGIGIAGMGVYPHTKTFSCGYNLQF</sequence>
<dbReference type="Pfam" id="PF00593">
    <property type="entry name" value="TonB_dep_Rec_b-barrel"/>
    <property type="match status" value="1"/>
</dbReference>
<dbReference type="InterPro" id="IPR039426">
    <property type="entry name" value="TonB-dep_rcpt-like"/>
</dbReference>
<dbReference type="SUPFAM" id="SSF49464">
    <property type="entry name" value="Carboxypeptidase regulatory domain-like"/>
    <property type="match status" value="1"/>
</dbReference>
<dbReference type="InterPro" id="IPR008969">
    <property type="entry name" value="CarboxyPept-like_regulatory"/>
</dbReference>
<proteinExistence type="inferred from homology"/>
<dbReference type="SUPFAM" id="SSF56935">
    <property type="entry name" value="Porins"/>
    <property type="match status" value="1"/>
</dbReference>